<dbReference type="Proteomes" id="UP000184164">
    <property type="component" value="Unassembled WGS sequence"/>
</dbReference>
<dbReference type="RefSeq" id="WP_072999160.1">
    <property type="nucleotide sequence ID" value="NZ_FQUM01000002.1"/>
</dbReference>
<protein>
    <recommendedName>
        <fullName evidence="3">Nucleotidyltransferase substrate binding protein, HI0074 family</fullName>
    </recommendedName>
</protein>
<dbReference type="AlphaFoldDB" id="A0A1M4VMB4"/>
<reference evidence="1 2" key="1">
    <citation type="submission" date="2016-11" db="EMBL/GenBank/DDBJ databases">
        <authorList>
            <person name="Jaros S."/>
            <person name="Januszkiewicz K."/>
            <person name="Wedrychowicz H."/>
        </authorList>
    </citation>
    <scope>NUCLEOTIDE SEQUENCE [LARGE SCALE GENOMIC DNA]</scope>
    <source>
        <strain evidence="1 2">DSM 26910</strain>
    </source>
</reference>
<evidence type="ECO:0008006" key="3">
    <source>
        <dbReference type="Google" id="ProtNLM"/>
    </source>
</evidence>
<dbReference type="STRING" id="1484053.SAMN05444274_102139"/>
<dbReference type="OrthoDB" id="13547at2"/>
<dbReference type="Gene3D" id="1.20.120.330">
    <property type="entry name" value="Nucleotidyltransferases domain 2"/>
    <property type="match status" value="1"/>
</dbReference>
<organism evidence="1 2">
    <name type="scientific">Mariniphaga anaerophila</name>
    <dbReference type="NCBI Taxonomy" id="1484053"/>
    <lineage>
        <taxon>Bacteria</taxon>
        <taxon>Pseudomonadati</taxon>
        <taxon>Bacteroidota</taxon>
        <taxon>Bacteroidia</taxon>
        <taxon>Marinilabiliales</taxon>
        <taxon>Prolixibacteraceae</taxon>
        <taxon>Mariniphaga</taxon>
    </lineage>
</organism>
<name>A0A1M4VMB4_9BACT</name>
<keyword evidence="2" id="KW-1185">Reference proteome</keyword>
<sequence>MLTDELKDKLNETLSICELHHQRMMFAYNNIARHLPLTMSGFNQISPIDLALFDQLIYRFSKLQDSMGNRLFNQLLEVLEEDVSGLPFIDVLSRMEKLNLIDSARDWIKLRQTRNAVSHEYPFYQEIQIEELNLLPDEIKKISAIWLRLKEYTLKRLN</sequence>
<gene>
    <name evidence="1" type="ORF">SAMN05444274_102139</name>
</gene>
<accession>A0A1M4VMB4</accession>
<evidence type="ECO:0000313" key="2">
    <source>
        <dbReference type="Proteomes" id="UP000184164"/>
    </source>
</evidence>
<evidence type="ECO:0000313" key="1">
    <source>
        <dbReference type="EMBL" id="SHE69940.1"/>
    </source>
</evidence>
<dbReference type="SUPFAM" id="SSF81593">
    <property type="entry name" value="Nucleotidyltransferase substrate binding subunit/domain"/>
    <property type="match status" value="1"/>
</dbReference>
<dbReference type="EMBL" id="FQUM01000002">
    <property type="protein sequence ID" value="SHE69940.1"/>
    <property type="molecule type" value="Genomic_DNA"/>
</dbReference>
<proteinExistence type="predicted"/>